<protein>
    <submittedName>
        <fullName evidence="1">Uncharacterized protein</fullName>
    </submittedName>
</protein>
<keyword evidence="2" id="KW-1185">Reference proteome</keyword>
<dbReference type="EMBL" id="JAYWIO010000008">
    <property type="protein sequence ID" value="KAK7244362.1"/>
    <property type="molecule type" value="Genomic_DNA"/>
</dbReference>
<evidence type="ECO:0000313" key="1">
    <source>
        <dbReference type="EMBL" id="KAK7244362.1"/>
    </source>
</evidence>
<dbReference type="AlphaFoldDB" id="A0AAN9E368"/>
<accession>A0AAN9E368</accession>
<dbReference type="Proteomes" id="UP001372338">
    <property type="component" value="Unassembled WGS sequence"/>
</dbReference>
<comment type="caution">
    <text evidence="1">The sequence shown here is derived from an EMBL/GenBank/DDBJ whole genome shotgun (WGS) entry which is preliminary data.</text>
</comment>
<reference evidence="1 2" key="1">
    <citation type="submission" date="2024-01" db="EMBL/GenBank/DDBJ databases">
        <title>The genomes of 5 underutilized Papilionoideae crops provide insights into root nodulation and disease resistanc.</title>
        <authorList>
            <person name="Yuan L."/>
        </authorList>
    </citation>
    <scope>NUCLEOTIDE SEQUENCE [LARGE SCALE GENOMIC DNA]</scope>
    <source>
        <strain evidence="1">ZHUSHIDOU_FW_LH</strain>
        <tissue evidence="1">Leaf</tissue>
    </source>
</reference>
<sequence length="174" mass="19534">MVQLSVSVVKTEPCFFSRFSFSLTCWLHLPLLPPSTVPLCISLHSLHQRCLSLPHNDHWLPLPPSLAASRPHLSHPKIAISLSHSNKQIETHKQKRCRWSESEHTNLPCSTGGGFGFDDGMVATSTGKSDGIRRLAEWWFGPGAAEEWTVANKIEVSHLLPTTLFWDVFDEMPQ</sequence>
<name>A0AAN9E368_CROPI</name>
<gene>
    <name evidence="1" type="ORF">RIF29_39183</name>
</gene>
<organism evidence="1 2">
    <name type="scientific">Crotalaria pallida</name>
    <name type="common">Smooth rattlebox</name>
    <name type="synonym">Crotalaria striata</name>
    <dbReference type="NCBI Taxonomy" id="3830"/>
    <lineage>
        <taxon>Eukaryota</taxon>
        <taxon>Viridiplantae</taxon>
        <taxon>Streptophyta</taxon>
        <taxon>Embryophyta</taxon>
        <taxon>Tracheophyta</taxon>
        <taxon>Spermatophyta</taxon>
        <taxon>Magnoliopsida</taxon>
        <taxon>eudicotyledons</taxon>
        <taxon>Gunneridae</taxon>
        <taxon>Pentapetalae</taxon>
        <taxon>rosids</taxon>
        <taxon>fabids</taxon>
        <taxon>Fabales</taxon>
        <taxon>Fabaceae</taxon>
        <taxon>Papilionoideae</taxon>
        <taxon>50 kb inversion clade</taxon>
        <taxon>genistoids sensu lato</taxon>
        <taxon>core genistoids</taxon>
        <taxon>Crotalarieae</taxon>
        <taxon>Crotalaria</taxon>
    </lineage>
</organism>
<evidence type="ECO:0000313" key="2">
    <source>
        <dbReference type="Proteomes" id="UP001372338"/>
    </source>
</evidence>
<proteinExistence type="predicted"/>